<comment type="caution">
    <text evidence="4">The sequence shown here is derived from an EMBL/GenBank/DDBJ whole genome shotgun (WGS) entry which is preliminary data.</text>
</comment>
<dbReference type="AlphaFoldDB" id="A0AAW1DK94"/>
<dbReference type="PROSITE" id="PS51359">
    <property type="entry name" value="COX5B_2"/>
    <property type="match status" value="1"/>
</dbReference>
<evidence type="ECO:0000256" key="2">
    <source>
        <dbReference type="ARBA" id="ARBA00022833"/>
    </source>
</evidence>
<dbReference type="GO" id="GO:0005740">
    <property type="term" value="C:mitochondrial envelope"/>
    <property type="evidence" value="ECO:0007669"/>
    <property type="project" value="InterPro"/>
</dbReference>
<proteinExistence type="predicted"/>
<evidence type="ECO:0000256" key="3">
    <source>
        <dbReference type="PIRSR" id="PIRSR602124-1"/>
    </source>
</evidence>
<organism evidence="4 5">
    <name type="scientific">Rhynocoris fuscipes</name>
    <dbReference type="NCBI Taxonomy" id="488301"/>
    <lineage>
        <taxon>Eukaryota</taxon>
        <taxon>Metazoa</taxon>
        <taxon>Ecdysozoa</taxon>
        <taxon>Arthropoda</taxon>
        <taxon>Hexapoda</taxon>
        <taxon>Insecta</taxon>
        <taxon>Pterygota</taxon>
        <taxon>Neoptera</taxon>
        <taxon>Paraneoptera</taxon>
        <taxon>Hemiptera</taxon>
        <taxon>Heteroptera</taxon>
        <taxon>Panheteroptera</taxon>
        <taxon>Cimicomorpha</taxon>
        <taxon>Reduviidae</taxon>
        <taxon>Harpactorinae</taxon>
        <taxon>Harpactorini</taxon>
        <taxon>Rhynocoris</taxon>
    </lineage>
</organism>
<evidence type="ECO:0000313" key="5">
    <source>
        <dbReference type="Proteomes" id="UP001461498"/>
    </source>
</evidence>
<dbReference type="CDD" id="cd00924">
    <property type="entry name" value="Cyt_c_Oxidase_Vb"/>
    <property type="match status" value="1"/>
</dbReference>
<feature type="binding site" evidence="3">
    <location>
        <position position="83"/>
    </location>
    <ligand>
        <name>Zn(2+)</name>
        <dbReference type="ChEBI" id="CHEBI:29105"/>
    </ligand>
</feature>
<feature type="binding site" evidence="3">
    <location>
        <position position="85"/>
    </location>
    <ligand>
        <name>Zn(2+)</name>
        <dbReference type="ChEBI" id="CHEBI:29105"/>
    </ligand>
</feature>
<name>A0AAW1DK94_9HEMI</name>
<keyword evidence="2 3" id="KW-0862">Zinc</keyword>
<keyword evidence="1 3" id="KW-0479">Metal-binding</keyword>
<dbReference type="PANTHER" id="PTHR10122:SF0">
    <property type="entry name" value="CYTOCHROME C OXIDASE SUBUNIT 5B, ISOFORM A-RELATED"/>
    <property type="match status" value="1"/>
</dbReference>
<dbReference type="SUPFAM" id="SSF57802">
    <property type="entry name" value="Rubredoxin-like"/>
    <property type="match status" value="1"/>
</dbReference>
<dbReference type="Pfam" id="PF01215">
    <property type="entry name" value="COX5B"/>
    <property type="match status" value="1"/>
</dbReference>
<dbReference type="EMBL" id="JAPXFL010000002">
    <property type="protein sequence ID" value="KAK9510997.1"/>
    <property type="molecule type" value="Genomic_DNA"/>
</dbReference>
<dbReference type="Proteomes" id="UP001461498">
    <property type="component" value="Unassembled WGS sequence"/>
</dbReference>
<protein>
    <recommendedName>
        <fullName evidence="6">Cytochrome c oxidase subunit 5B, mitochondrial</fullName>
    </recommendedName>
</protein>
<dbReference type="GO" id="GO:0046872">
    <property type="term" value="F:metal ion binding"/>
    <property type="evidence" value="ECO:0007669"/>
    <property type="project" value="UniProtKB-KW"/>
</dbReference>
<accession>A0AAW1DK94</accession>
<feature type="binding site" evidence="3">
    <location>
        <position position="107"/>
    </location>
    <ligand>
        <name>Zn(2+)</name>
        <dbReference type="ChEBI" id="CHEBI:29105"/>
    </ligand>
</feature>
<reference evidence="4 5" key="1">
    <citation type="submission" date="2022-12" db="EMBL/GenBank/DDBJ databases">
        <title>Chromosome-level genome assembly of true bugs.</title>
        <authorList>
            <person name="Ma L."/>
            <person name="Li H."/>
        </authorList>
    </citation>
    <scope>NUCLEOTIDE SEQUENCE [LARGE SCALE GENOMIC DNA]</scope>
    <source>
        <strain evidence="4">Lab_2022b</strain>
    </source>
</reference>
<dbReference type="GO" id="GO:0045277">
    <property type="term" value="C:respiratory chain complex IV"/>
    <property type="evidence" value="ECO:0007669"/>
    <property type="project" value="InterPro"/>
</dbReference>
<dbReference type="Gene3D" id="2.60.11.10">
    <property type="entry name" value="Cytochrome c oxidase, subunit Vb"/>
    <property type="match status" value="1"/>
</dbReference>
<dbReference type="PANTHER" id="PTHR10122">
    <property type="entry name" value="CYTOCHROME C OXIDASE SUBUNIT 5B, MITOCHONDRIAL"/>
    <property type="match status" value="1"/>
</dbReference>
<sequence length="119" mass="13730">MSVAFMRNINHIAKRRIFTSATKLKNLMPDPVEHATGLEKKELLAKLSGIENPFDMRVFKRGPGTKDCPNQIPSAFNSRLLGCICHVEATTIRWMWLYHGYPKRCACGYWFELVYKQPV</sequence>
<dbReference type="GO" id="GO:0006123">
    <property type="term" value="P:mitochondrial electron transport, cytochrome c to oxygen"/>
    <property type="evidence" value="ECO:0007669"/>
    <property type="project" value="InterPro"/>
</dbReference>
<evidence type="ECO:0008006" key="6">
    <source>
        <dbReference type="Google" id="ProtNLM"/>
    </source>
</evidence>
<dbReference type="FunFam" id="2.60.11.10:FF:000004">
    <property type="entry name" value="Cytochrome c oxidase subunit 5B"/>
    <property type="match status" value="1"/>
</dbReference>
<evidence type="ECO:0000313" key="4">
    <source>
        <dbReference type="EMBL" id="KAK9510997.1"/>
    </source>
</evidence>
<gene>
    <name evidence="4" type="ORF">O3M35_005656</name>
</gene>
<keyword evidence="5" id="KW-1185">Reference proteome</keyword>
<feature type="binding site" evidence="3">
    <location>
        <position position="105"/>
    </location>
    <ligand>
        <name>Zn(2+)</name>
        <dbReference type="ChEBI" id="CHEBI:29105"/>
    </ligand>
</feature>
<evidence type="ECO:0000256" key="1">
    <source>
        <dbReference type="ARBA" id="ARBA00022723"/>
    </source>
</evidence>
<dbReference type="InterPro" id="IPR002124">
    <property type="entry name" value="Cyt_c_oxidase_su5b"/>
</dbReference>
<dbReference type="InterPro" id="IPR036972">
    <property type="entry name" value="Cyt_c_oxidase_su5b_sf"/>
</dbReference>